<feature type="coiled-coil region" evidence="1">
    <location>
        <begin position="369"/>
        <end position="396"/>
    </location>
</feature>
<evidence type="ECO:0000313" key="4">
    <source>
        <dbReference type="Proteomes" id="UP000051952"/>
    </source>
</evidence>
<sequence length="639" mass="74733">MLSIDEEQFERAKIRRSEAGRRVEIEKKLAIATTLLFGISGTKTRVNDSDDEIDASQQRRRRDVMDLNRSSEASAILAATKDLWEEDVKRQERIAEASKRQSNEIKARHRRKQEREREKQLRAEQLLQMSSVPSRTASTPQPMATQSVASNSPPRALSSFKKMKPKEHRDVLSQGELDRIAFEKRCQERDEFNKRRLENLARLAEKQKIAAQEKEQFERELEHLALQKEEFLLERDIQERRQHFAMLDHIAAPATDSTQVSRRKKEVLKAANELSSISLNHHRNNSNTDSDDGSSARNNVSQLLRFVHSKRHAPWHDTIDRKWLEKFHHTAVAVEKDDADKAHHETMNHLELVRKKKLESLAAIEKRKLQERTALNKRFEDEMEAARKQFVEDTNRAKSQFTATRDEERKRLERFSAAKLLRQKEINERVTAAKAKDLEDLEKAMKMHNTKQEMLATEAADERERRMCSVQLMQYANYKTSMADRQLRWEQSQRLQLAEELRQQEVAEKRRTIEADQTRHAGNLLRFRMMQRDAREIAQSDTEAFYTNSIQRPKPRPGETMWSQHHSVNSSHHNQQHPPHSTNNSSNRNRHHDEDFTLPPHQELKPIQSFASGDISAELLASIQAADAKMNELKKKRNR</sequence>
<organism evidence="3 4">
    <name type="scientific">Bodo saltans</name>
    <name type="common">Flagellated protozoan</name>
    <dbReference type="NCBI Taxonomy" id="75058"/>
    <lineage>
        <taxon>Eukaryota</taxon>
        <taxon>Discoba</taxon>
        <taxon>Euglenozoa</taxon>
        <taxon>Kinetoplastea</taxon>
        <taxon>Metakinetoplastina</taxon>
        <taxon>Eubodonida</taxon>
        <taxon>Bodonidae</taxon>
        <taxon>Bodo</taxon>
    </lineage>
</organism>
<reference evidence="4" key="1">
    <citation type="submission" date="2015-09" db="EMBL/GenBank/DDBJ databases">
        <authorList>
            <consortium name="Pathogen Informatics"/>
        </authorList>
    </citation>
    <scope>NUCLEOTIDE SEQUENCE [LARGE SCALE GENOMIC DNA]</scope>
    <source>
        <strain evidence="4">Lake Konstanz</strain>
    </source>
</reference>
<evidence type="ECO:0000256" key="1">
    <source>
        <dbReference type="SAM" id="Coils"/>
    </source>
</evidence>
<protein>
    <submittedName>
        <fullName evidence="3">Uncharacterized protein</fullName>
    </submittedName>
</protein>
<feature type="region of interest" description="Disordered" evidence="2">
    <location>
        <begin position="95"/>
        <end position="171"/>
    </location>
</feature>
<feature type="region of interest" description="Disordered" evidence="2">
    <location>
        <begin position="46"/>
        <end position="69"/>
    </location>
</feature>
<feature type="coiled-coil region" evidence="1">
    <location>
        <begin position="194"/>
        <end position="234"/>
    </location>
</feature>
<dbReference type="VEuPathDB" id="TriTrypDB:BSAL_17005"/>
<gene>
    <name evidence="3" type="ORF">BSAL_17005</name>
</gene>
<feature type="compositionally biased region" description="Basic and acidic residues" evidence="2">
    <location>
        <begin position="113"/>
        <end position="122"/>
    </location>
</feature>
<feature type="compositionally biased region" description="Basic and acidic residues" evidence="2">
    <location>
        <begin position="95"/>
        <end position="106"/>
    </location>
</feature>
<dbReference type="AlphaFoldDB" id="A0A0S4JE61"/>
<evidence type="ECO:0000256" key="2">
    <source>
        <dbReference type="SAM" id="MobiDB-lite"/>
    </source>
</evidence>
<feature type="compositionally biased region" description="Polar residues" evidence="2">
    <location>
        <begin position="539"/>
        <end position="551"/>
    </location>
</feature>
<dbReference type="EMBL" id="CYKH01001670">
    <property type="protein sequence ID" value="CUG88731.1"/>
    <property type="molecule type" value="Genomic_DNA"/>
</dbReference>
<evidence type="ECO:0000313" key="3">
    <source>
        <dbReference type="EMBL" id="CUG88731.1"/>
    </source>
</evidence>
<feature type="compositionally biased region" description="Polar residues" evidence="2">
    <location>
        <begin position="129"/>
        <end position="153"/>
    </location>
</feature>
<feature type="region of interest" description="Disordered" evidence="2">
    <location>
        <begin position="539"/>
        <end position="610"/>
    </location>
</feature>
<feature type="region of interest" description="Disordered" evidence="2">
    <location>
        <begin position="275"/>
        <end position="297"/>
    </location>
</feature>
<feature type="compositionally biased region" description="Low complexity" evidence="2">
    <location>
        <begin position="563"/>
        <end position="587"/>
    </location>
</feature>
<dbReference type="Proteomes" id="UP000051952">
    <property type="component" value="Unassembled WGS sequence"/>
</dbReference>
<keyword evidence="1" id="KW-0175">Coiled coil</keyword>
<keyword evidence="4" id="KW-1185">Reference proteome</keyword>
<name>A0A0S4JE61_BODSA</name>
<accession>A0A0S4JE61</accession>
<proteinExistence type="predicted"/>